<gene>
    <name evidence="1" type="ORF">SCLCIDRAFT_794052</name>
</gene>
<dbReference type="HOGENOM" id="CLU_2122533_0_0_1"/>
<dbReference type="InParanoid" id="A0A0C3D393"/>
<sequence length="114" mass="12595">MLSMAVCSAQSSFLVHLVDSVFSSHCHEYNHGGVGFCVHGLNLRFTTSYIGSCVHWTQPTMIGQPCSVSKFEYNMSSYVKREHACCPLCRLLLTPEALSAQNQENPCSCWPACS</sequence>
<dbReference type="Proteomes" id="UP000053989">
    <property type="component" value="Unassembled WGS sequence"/>
</dbReference>
<name>A0A0C3D393_9AGAM</name>
<keyword evidence="2" id="KW-1185">Reference proteome</keyword>
<dbReference type="EMBL" id="KN822376">
    <property type="protein sequence ID" value="KIM50581.1"/>
    <property type="molecule type" value="Genomic_DNA"/>
</dbReference>
<dbReference type="AlphaFoldDB" id="A0A0C3D393"/>
<reference evidence="2" key="2">
    <citation type="submission" date="2015-01" db="EMBL/GenBank/DDBJ databases">
        <title>Evolutionary Origins and Diversification of the Mycorrhizal Mutualists.</title>
        <authorList>
            <consortium name="DOE Joint Genome Institute"/>
            <consortium name="Mycorrhizal Genomics Consortium"/>
            <person name="Kohler A."/>
            <person name="Kuo A."/>
            <person name="Nagy L.G."/>
            <person name="Floudas D."/>
            <person name="Copeland A."/>
            <person name="Barry K.W."/>
            <person name="Cichocki N."/>
            <person name="Veneault-Fourrey C."/>
            <person name="LaButti K."/>
            <person name="Lindquist E.A."/>
            <person name="Lipzen A."/>
            <person name="Lundell T."/>
            <person name="Morin E."/>
            <person name="Murat C."/>
            <person name="Riley R."/>
            <person name="Ohm R."/>
            <person name="Sun H."/>
            <person name="Tunlid A."/>
            <person name="Henrissat B."/>
            <person name="Grigoriev I.V."/>
            <person name="Hibbett D.S."/>
            <person name="Martin F."/>
        </authorList>
    </citation>
    <scope>NUCLEOTIDE SEQUENCE [LARGE SCALE GENOMIC DNA]</scope>
    <source>
        <strain evidence="2">Foug A</strain>
    </source>
</reference>
<accession>A0A0C3D393</accession>
<evidence type="ECO:0000313" key="1">
    <source>
        <dbReference type="EMBL" id="KIM50581.1"/>
    </source>
</evidence>
<evidence type="ECO:0000313" key="2">
    <source>
        <dbReference type="Proteomes" id="UP000053989"/>
    </source>
</evidence>
<protein>
    <submittedName>
        <fullName evidence="1">Uncharacterized protein</fullName>
    </submittedName>
</protein>
<reference evidence="1 2" key="1">
    <citation type="submission" date="2014-04" db="EMBL/GenBank/DDBJ databases">
        <authorList>
            <consortium name="DOE Joint Genome Institute"/>
            <person name="Kuo A."/>
            <person name="Kohler A."/>
            <person name="Nagy L.G."/>
            <person name="Floudas D."/>
            <person name="Copeland A."/>
            <person name="Barry K.W."/>
            <person name="Cichocki N."/>
            <person name="Veneault-Fourrey C."/>
            <person name="LaButti K."/>
            <person name="Lindquist E.A."/>
            <person name="Lipzen A."/>
            <person name="Lundell T."/>
            <person name="Morin E."/>
            <person name="Murat C."/>
            <person name="Sun H."/>
            <person name="Tunlid A."/>
            <person name="Henrissat B."/>
            <person name="Grigoriev I.V."/>
            <person name="Hibbett D.S."/>
            <person name="Martin F."/>
            <person name="Nordberg H.P."/>
            <person name="Cantor M.N."/>
            <person name="Hua S.X."/>
        </authorList>
    </citation>
    <scope>NUCLEOTIDE SEQUENCE [LARGE SCALE GENOMIC DNA]</scope>
    <source>
        <strain evidence="1 2">Foug A</strain>
    </source>
</reference>
<proteinExistence type="predicted"/>
<organism evidence="1 2">
    <name type="scientific">Scleroderma citrinum Foug A</name>
    <dbReference type="NCBI Taxonomy" id="1036808"/>
    <lineage>
        <taxon>Eukaryota</taxon>
        <taxon>Fungi</taxon>
        <taxon>Dikarya</taxon>
        <taxon>Basidiomycota</taxon>
        <taxon>Agaricomycotina</taxon>
        <taxon>Agaricomycetes</taxon>
        <taxon>Agaricomycetidae</taxon>
        <taxon>Boletales</taxon>
        <taxon>Sclerodermatineae</taxon>
        <taxon>Sclerodermataceae</taxon>
        <taxon>Scleroderma</taxon>
    </lineage>
</organism>